<dbReference type="PROSITE" id="PS51087">
    <property type="entry name" value="APAG"/>
    <property type="match status" value="1"/>
</dbReference>
<evidence type="ECO:0000259" key="4">
    <source>
        <dbReference type="PROSITE" id="PS51087"/>
    </source>
</evidence>
<name>A0A8J3EDX2_9PROT</name>
<protein>
    <recommendedName>
        <fullName evidence="1 2">Protein ApaG</fullName>
    </recommendedName>
</protein>
<dbReference type="InterPro" id="IPR007474">
    <property type="entry name" value="ApaG_domain"/>
</dbReference>
<accession>A0A8J3EDX2</accession>
<dbReference type="Gene3D" id="2.60.40.1470">
    <property type="entry name" value="ApaG domain"/>
    <property type="match status" value="1"/>
</dbReference>
<evidence type="ECO:0000256" key="1">
    <source>
        <dbReference type="ARBA" id="ARBA00017693"/>
    </source>
</evidence>
<proteinExistence type="inferred from homology"/>
<feature type="region of interest" description="Disordered" evidence="3">
    <location>
        <begin position="1"/>
        <end position="24"/>
    </location>
</feature>
<dbReference type="RefSeq" id="WP_188900379.1">
    <property type="nucleotide sequence ID" value="NZ_BMKS01000006.1"/>
</dbReference>
<dbReference type="Proteomes" id="UP000597507">
    <property type="component" value="Unassembled WGS sequence"/>
</dbReference>
<dbReference type="InterPro" id="IPR036767">
    <property type="entry name" value="ApaG_sf"/>
</dbReference>
<feature type="domain" description="ApaG" evidence="4">
    <location>
        <begin position="26"/>
        <end position="151"/>
    </location>
</feature>
<evidence type="ECO:0000256" key="2">
    <source>
        <dbReference type="HAMAP-Rule" id="MF_00791"/>
    </source>
</evidence>
<feature type="compositionally biased region" description="Pro residues" evidence="3">
    <location>
        <begin position="1"/>
        <end position="12"/>
    </location>
</feature>
<organism evidence="5 6">
    <name type="scientific">Caldovatus sediminis</name>
    <dbReference type="NCBI Taxonomy" id="2041189"/>
    <lineage>
        <taxon>Bacteria</taxon>
        <taxon>Pseudomonadati</taxon>
        <taxon>Pseudomonadota</taxon>
        <taxon>Alphaproteobacteria</taxon>
        <taxon>Acetobacterales</taxon>
        <taxon>Roseomonadaceae</taxon>
        <taxon>Caldovatus</taxon>
    </lineage>
</organism>
<dbReference type="InterPro" id="IPR023065">
    <property type="entry name" value="Uncharacterised_ApaG"/>
</dbReference>
<dbReference type="SUPFAM" id="SSF110069">
    <property type="entry name" value="ApaG-like"/>
    <property type="match status" value="1"/>
</dbReference>
<evidence type="ECO:0000313" key="5">
    <source>
        <dbReference type="EMBL" id="GGG34892.1"/>
    </source>
</evidence>
<dbReference type="AlphaFoldDB" id="A0A8J3EDX2"/>
<dbReference type="Pfam" id="PF04379">
    <property type="entry name" value="DUF525"/>
    <property type="match status" value="1"/>
</dbReference>
<dbReference type="InterPro" id="IPR050718">
    <property type="entry name" value="ApaG-like"/>
</dbReference>
<sequence>MAKPPPDPPPGPRGARPGAGRQDAFAETTRGIRVTVRAFYLADQSQPERGHHVWAYRVTIENLGTETVQLLRRTWHITDGLGRTQVVHGAGVVGEQPVLEPGESFEYTSGTPLPTPSGFMRGHYHMVVTGTGEAFDVVIPAFSLDSPHLPSGQVH</sequence>
<reference evidence="5 6" key="1">
    <citation type="journal article" date="2014" name="Int. J. Syst. Evol. Microbiol.">
        <title>Complete genome sequence of Corynebacterium casei LMG S-19264T (=DSM 44701T), isolated from a smear-ripened cheese.</title>
        <authorList>
            <consortium name="US DOE Joint Genome Institute (JGI-PGF)"/>
            <person name="Walter F."/>
            <person name="Albersmeier A."/>
            <person name="Kalinowski J."/>
            <person name="Ruckert C."/>
        </authorList>
    </citation>
    <scope>NUCLEOTIDE SEQUENCE [LARGE SCALE GENOMIC DNA]</scope>
    <source>
        <strain evidence="5 6">CGMCC 1.16330</strain>
    </source>
</reference>
<gene>
    <name evidence="2 5" type="primary">apaG</name>
    <name evidence="5" type="ORF">GCM10010964_23470</name>
</gene>
<dbReference type="HAMAP" id="MF_00791">
    <property type="entry name" value="ApaG"/>
    <property type="match status" value="1"/>
</dbReference>
<dbReference type="PANTHER" id="PTHR47191:SF2">
    <property type="entry name" value="OS05G0170800 PROTEIN"/>
    <property type="match status" value="1"/>
</dbReference>
<dbReference type="NCBIfam" id="NF003967">
    <property type="entry name" value="PRK05461.1"/>
    <property type="match status" value="1"/>
</dbReference>
<dbReference type="EMBL" id="BMKS01000006">
    <property type="protein sequence ID" value="GGG34892.1"/>
    <property type="molecule type" value="Genomic_DNA"/>
</dbReference>
<dbReference type="PANTHER" id="PTHR47191">
    <property type="entry name" value="OS05G0170800 PROTEIN"/>
    <property type="match status" value="1"/>
</dbReference>
<keyword evidence="6" id="KW-1185">Reference proteome</keyword>
<evidence type="ECO:0000256" key="3">
    <source>
        <dbReference type="SAM" id="MobiDB-lite"/>
    </source>
</evidence>
<comment type="caution">
    <text evidence="5">The sequence shown here is derived from an EMBL/GenBank/DDBJ whole genome shotgun (WGS) entry which is preliminary data.</text>
</comment>
<evidence type="ECO:0000313" key="6">
    <source>
        <dbReference type="Proteomes" id="UP000597507"/>
    </source>
</evidence>